<protein>
    <submittedName>
        <fullName evidence="1">Uncharacterized protein</fullName>
    </submittedName>
</protein>
<sequence>MDHHYSDLDINDLTQHLSKGQVSQIIKIFKQTQGGGHTTNATPKINANAIAGPYEEGTSFW</sequence>
<keyword evidence="2" id="KW-1185">Reference proteome</keyword>
<name>A0ABQ7WEQ5_SOLTU</name>
<evidence type="ECO:0000313" key="1">
    <source>
        <dbReference type="EMBL" id="KAH0778589.1"/>
    </source>
</evidence>
<comment type="caution">
    <text evidence="1">The sequence shown here is derived from an EMBL/GenBank/DDBJ whole genome shotgun (WGS) entry which is preliminary data.</text>
</comment>
<reference evidence="1 2" key="1">
    <citation type="journal article" date="2021" name="bioRxiv">
        <title>Chromosome-scale and haplotype-resolved genome assembly of a tetraploid potato cultivar.</title>
        <authorList>
            <person name="Sun H."/>
            <person name="Jiao W.-B."/>
            <person name="Krause K."/>
            <person name="Campoy J.A."/>
            <person name="Goel M."/>
            <person name="Folz-Donahue K."/>
            <person name="Kukat C."/>
            <person name="Huettel B."/>
            <person name="Schneeberger K."/>
        </authorList>
    </citation>
    <scope>NUCLEOTIDE SEQUENCE [LARGE SCALE GENOMIC DNA]</scope>
    <source>
        <strain evidence="1">SolTubOtavaFocal</strain>
        <tissue evidence="1">Leaves</tissue>
    </source>
</reference>
<evidence type="ECO:0000313" key="2">
    <source>
        <dbReference type="Proteomes" id="UP000826656"/>
    </source>
</evidence>
<organism evidence="1 2">
    <name type="scientific">Solanum tuberosum</name>
    <name type="common">Potato</name>
    <dbReference type="NCBI Taxonomy" id="4113"/>
    <lineage>
        <taxon>Eukaryota</taxon>
        <taxon>Viridiplantae</taxon>
        <taxon>Streptophyta</taxon>
        <taxon>Embryophyta</taxon>
        <taxon>Tracheophyta</taxon>
        <taxon>Spermatophyta</taxon>
        <taxon>Magnoliopsida</taxon>
        <taxon>eudicotyledons</taxon>
        <taxon>Gunneridae</taxon>
        <taxon>Pentapetalae</taxon>
        <taxon>asterids</taxon>
        <taxon>lamiids</taxon>
        <taxon>Solanales</taxon>
        <taxon>Solanaceae</taxon>
        <taxon>Solanoideae</taxon>
        <taxon>Solaneae</taxon>
        <taxon>Solanum</taxon>
    </lineage>
</organism>
<dbReference type="EMBL" id="JAIVGD010000002">
    <property type="protein sequence ID" value="KAH0778589.1"/>
    <property type="molecule type" value="Genomic_DNA"/>
</dbReference>
<gene>
    <name evidence="1" type="ORF">KY290_005016</name>
</gene>
<proteinExistence type="predicted"/>
<dbReference type="Proteomes" id="UP000826656">
    <property type="component" value="Unassembled WGS sequence"/>
</dbReference>
<accession>A0ABQ7WEQ5</accession>